<evidence type="ECO:0000313" key="2">
    <source>
        <dbReference type="Proteomes" id="UP001551210"/>
    </source>
</evidence>
<dbReference type="EMBL" id="JBEZAM010000023">
    <property type="protein sequence ID" value="MEU7295202.1"/>
    <property type="molecule type" value="Genomic_DNA"/>
</dbReference>
<evidence type="ECO:0000313" key="1">
    <source>
        <dbReference type="EMBL" id="MEU7295202.1"/>
    </source>
</evidence>
<organism evidence="1 2">
    <name type="scientific">Streptomyces exfoliatus</name>
    <name type="common">Streptomyces hydrogenans</name>
    <dbReference type="NCBI Taxonomy" id="1905"/>
    <lineage>
        <taxon>Bacteria</taxon>
        <taxon>Bacillati</taxon>
        <taxon>Actinomycetota</taxon>
        <taxon>Actinomycetes</taxon>
        <taxon>Kitasatosporales</taxon>
        <taxon>Streptomycetaceae</taxon>
        <taxon>Streptomyces</taxon>
    </lineage>
</organism>
<protein>
    <submittedName>
        <fullName evidence="1">Uncharacterized protein</fullName>
    </submittedName>
</protein>
<reference evidence="1 2" key="1">
    <citation type="submission" date="2024-06" db="EMBL/GenBank/DDBJ databases">
        <title>The Natural Products Discovery Center: Release of the First 8490 Sequenced Strains for Exploring Actinobacteria Biosynthetic Diversity.</title>
        <authorList>
            <person name="Kalkreuter E."/>
            <person name="Kautsar S.A."/>
            <person name="Yang D."/>
            <person name="Bader C.D."/>
            <person name="Teijaro C.N."/>
            <person name="Fluegel L."/>
            <person name="Davis C.M."/>
            <person name="Simpson J.R."/>
            <person name="Lauterbach L."/>
            <person name="Steele A.D."/>
            <person name="Gui C."/>
            <person name="Meng S."/>
            <person name="Li G."/>
            <person name="Viehrig K."/>
            <person name="Ye F."/>
            <person name="Su P."/>
            <person name="Kiefer A.F."/>
            <person name="Nichols A."/>
            <person name="Cepeda A.J."/>
            <person name="Yan W."/>
            <person name="Fan B."/>
            <person name="Jiang Y."/>
            <person name="Adhikari A."/>
            <person name="Zheng C.-J."/>
            <person name="Schuster L."/>
            <person name="Cowan T.M."/>
            <person name="Smanski M.J."/>
            <person name="Chevrette M.G."/>
            <person name="De Carvalho L.P.S."/>
            <person name="Shen B."/>
        </authorList>
    </citation>
    <scope>NUCLEOTIDE SEQUENCE [LARGE SCALE GENOMIC DNA]</scope>
    <source>
        <strain evidence="1 2">NPDC045705</strain>
    </source>
</reference>
<proteinExistence type="predicted"/>
<sequence>MPAARHLHQREHGKRYKGFDLDRLVSRIAFLLEDDAPVRFDFAVQAEDLETSVKELRAGVAWLVEREFLVLDGDVDGVARLWVNPAMAFAPGIDPRPAAARHRFPYIMLSEGGTTAPGPVVVHPYTPELWEQVYEALREMFEDPLVFSPCERHAR</sequence>
<dbReference type="Proteomes" id="UP001551210">
    <property type="component" value="Unassembled WGS sequence"/>
</dbReference>
<accession>A0ABV3CYB2</accession>
<gene>
    <name evidence="1" type="ORF">AB0A76_18610</name>
</gene>
<comment type="caution">
    <text evidence="1">The sequence shown here is derived from an EMBL/GenBank/DDBJ whole genome shotgun (WGS) entry which is preliminary data.</text>
</comment>
<dbReference type="RefSeq" id="WP_359209315.1">
    <property type="nucleotide sequence ID" value="NZ_JBEZAM010000023.1"/>
</dbReference>
<keyword evidence="2" id="KW-1185">Reference proteome</keyword>
<name>A0ABV3CYB2_STREX</name>